<dbReference type="EMBL" id="LQBQ01000001">
    <property type="protein sequence ID" value="KUJ85576.1"/>
    <property type="molecule type" value="Genomic_DNA"/>
</dbReference>
<dbReference type="AlphaFoldDB" id="A0A124F5K9"/>
<organism evidence="2 3">
    <name type="scientific">Ruegeria marisrubri</name>
    <dbReference type="NCBI Taxonomy" id="1685379"/>
    <lineage>
        <taxon>Bacteria</taxon>
        <taxon>Pseudomonadati</taxon>
        <taxon>Pseudomonadota</taxon>
        <taxon>Alphaproteobacteria</taxon>
        <taxon>Rhodobacterales</taxon>
        <taxon>Roseobacteraceae</taxon>
        <taxon>Ruegeria</taxon>
    </lineage>
</organism>
<evidence type="ECO:0000313" key="2">
    <source>
        <dbReference type="EMBL" id="KUJ85576.1"/>
    </source>
</evidence>
<proteinExistence type="predicted"/>
<evidence type="ECO:0000313" key="3">
    <source>
        <dbReference type="Proteomes" id="UP000053791"/>
    </source>
</evidence>
<gene>
    <name evidence="2" type="ORF">AVO45_00860</name>
</gene>
<reference evidence="2 3" key="1">
    <citation type="submission" date="2015-12" db="EMBL/GenBank/DDBJ databases">
        <authorList>
            <person name="Shamseldin A."/>
            <person name="Moawad H."/>
            <person name="Abd El-Rahim W.M."/>
            <person name="Sadowsky M.J."/>
        </authorList>
    </citation>
    <scope>NUCLEOTIDE SEQUENCE [LARGE SCALE GENOMIC DNA]</scope>
    <source>
        <strain evidence="2 3">ZGT118</strain>
    </source>
</reference>
<feature type="region of interest" description="Disordered" evidence="1">
    <location>
        <begin position="174"/>
        <end position="262"/>
    </location>
</feature>
<sequence>MVSEKGHKLPLKQMATSVAKPDRLVLTPALRVGETAETADKEPPMHGAVARDPEKSRELEAGKTPGAPANMDAEAAPKESGGAQAMVLSSNHLVKSESAPARGAANVEPEVASAPKPVTAGGIGKSRIEPLKEELADSLSAKIEALETAIAQTEDQWEPDGDSDDAYAGTRVRRITLRLTDEPPEVATDPEGADQEALKQGEESGAGAEDAPHVAEEADAPQFVHMPSPEERAAPAGADREGGQKGVEGAPETGENDLDLQEAGLDEEALRLLVADIVREELQGALGERITRNVRKLVRREIQIALAARDLK</sequence>
<feature type="compositionally biased region" description="Basic and acidic residues" evidence="1">
    <location>
        <begin position="228"/>
        <end position="243"/>
    </location>
</feature>
<protein>
    <submittedName>
        <fullName evidence="2">Uncharacterized protein</fullName>
    </submittedName>
</protein>
<feature type="region of interest" description="Disordered" evidence="1">
    <location>
        <begin position="33"/>
        <end position="83"/>
    </location>
</feature>
<feature type="compositionally biased region" description="Basic and acidic residues" evidence="1">
    <location>
        <begin position="38"/>
        <end position="61"/>
    </location>
</feature>
<accession>A0A124F5K9</accession>
<feature type="region of interest" description="Disordered" evidence="1">
    <location>
        <begin position="97"/>
        <end position="125"/>
    </location>
</feature>
<dbReference type="Proteomes" id="UP000053791">
    <property type="component" value="Unassembled WGS sequence"/>
</dbReference>
<dbReference type="STRING" id="1685379.AVO45_00860"/>
<evidence type="ECO:0000256" key="1">
    <source>
        <dbReference type="SAM" id="MobiDB-lite"/>
    </source>
</evidence>
<comment type="caution">
    <text evidence="2">The sequence shown here is derived from an EMBL/GenBank/DDBJ whole genome shotgun (WGS) entry which is preliminary data.</text>
</comment>
<keyword evidence="3" id="KW-1185">Reference proteome</keyword>
<name>A0A124F5K9_9RHOB</name>